<sequence length="96" mass="11207">MSNITIEERTTLRDYILLQYMEQMVRNSLADIEHSKNILKRLYLMAGNAVLEWIKQDQYRMRRELKQSNIKILGTSRLILLSTIILIAGGILSVLE</sequence>
<accession>A0ABX3EZ97</accession>
<organism evidence="2 3">
    <name type="scientific">Paenibacillus helianthi</name>
    <dbReference type="NCBI Taxonomy" id="1349432"/>
    <lineage>
        <taxon>Bacteria</taxon>
        <taxon>Bacillati</taxon>
        <taxon>Bacillota</taxon>
        <taxon>Bacilli</taxon>
        <taxon>Bacillales</taxon>
        <taxon>Paenibacillaceae</taxon>
        <taxon>Paenibacillus</taxon>
    </lineage>
</organism>
<evidence type="ECO:0000313" key="3">
    <source>
        <dbReference type="Proteomes" id="UP000186058"/>
    </source>
</evidence>
<feature type="transmembrane region" description="Helical" evidence="1">
    <location>
        <begin position="70"/>
        <end position="95"/>
    </location>
</feature>
<evidence type="ECO:0000313" key="2">
    <source>
        <dbReference type="EMBL" id="OKP92070.1"/>
    </source>
</evidence>
<protein>
    <submittedName>
        <fullName evidence="2">Uncharacterized protein</fullName>
    </submittedName>
</protein>
<dbReference type="InterPro" id="IPR058600">
    <property type="entry name" value="YhjD-like"/>
</dbReference>
<reference evidence="2 3" key="1">
    <citation type="submission" date="2016-03" db="EMBL/GenBank/DDBJ databases">
        <authorList>
            <person name="Sant'Anna F.H."/>
            <person name="Ambrosini A."/>
            <person name="Souza R."/>
            <person name="Bach E."/>
            <person name="Fernandes G."/>
            <person name="Balsanelli E."/>
            <person name="Baura V.A."/>
            <person name="Souza E.M."/>
            <person name="Passaglia L."/>
        </authorList>
    </citation>
    <scope>NUCLEOTIDE SEQUENCE [LARGE SCALE GENOMIC DNA]</scope>
    <source>
        <strain evidence="2 3">P26E</strain>
    </source>
</reference>
<comment type="caution">
    <text evidence="2">The sequence shown here is derived from an EMBL/GenBank/DDBJ whole genome shotgun (WGS) entry which is preliminary data.</text>
</comment>
<evidence type="ECO:0000256" key="1">
    <source>
        <dbReference type="SAM" id="Phobius"/>
    </source>
</evidence>
<keyword evidence="1" id="KW-0472">Membrane</keyword>
<name>A0ABX3EZ97_9BACL</name>
<keyword evidence="1" id="KW-1133">Transmembrane helix</keyword>
<dbReference type="Pfam" id="PF26325">
    <property type="entry name" value="YhjD"/>
    <property type="match status" value="1"/>
</dbReference>
<keyword evidence="3" id="KW-1185">Reference proteome</keyword>
<gene>
    <name evidence="2" type="ORF">A3844_02870</name>
</gene>
<keyword evidence="1" id="KW-0812">Transmembrane</keyword>
<proteinExistence type="predicted"/>
<dbReference type="Proteomes" id="UP000186058">
    <property type="component" value="Unassembled WGS sequence"/>
</dbReference>
<dbReference type="EMBL" id="LVWI01000001">
    <property type="protein sequence ID" value="OKP92070.1"/>
    <property type="molecule type" value="Genomic_DNA"/>
</dbReference>
<dbReference type="RefSeq" id="WP_074106535.1">
    <property type="nucleotide sequence ID" value="NZ_LVWI01000001.1"/>
</dbReference>